<dbReference type="Gene3D" id="3.30.420.40">
    <property type="match status" value="2"/>
</dbReference>
<keyword evidence="3 6" id="KW-0418">Kinase</keyword>
<reference evidence="6" key="2">
    <citation type="submission" date="2021-04" db="EMBL/GenBank/DDBJ databases">
        <authorList>
            <person name="Gilroy R."/>
        </authorList>
    </citation>
    <scope>NUCLEOTIDE SEQUENCE</scope>
    <source>
        <strain evidence="6">ChiSjej1B19-8411</strain>
    </source>
</reference>
<dbReference type="Pfam" id="PF00370">
    <property type="entry name" value="FGGY_N"/>
    <property type="match status" value="1"/>
</dbReference>
<dbReference type="GO" id="GO:0005975">
    <property type="term" value="P:carbohydrate metabolic process"/>
    <property type="evidence" value="ECO:0007669"/>
    <property type="project" value="InterPro"/>
</dbReference>
<dbReference type="AlphaFoldDB" id="A0A9D1WJ54"/>
<dbReference type="PANTHER" id="PTHR43095:SF5">
    <property type="entry name" value="XYLULOSE KINASE"/>
    <property type="match status" value="1"/>
</dbReference>
<comment type="similarity">
    <text evidence="1">Belongs to the FGGY kinase family.</text>
</comment>
<evidence type="ECO:0000256" key="2">
    <source>
        <dbReference type="ARBA" id="ARBA00022679"/>
    </source>
</evidence>
<proteinExistence type="inferred from homology"/>
<accession>A0A9D1WJ54</accession>
<dbReference type="CDD" id="cd07808">
    <property type="entry name" value="ASKHA_NBD_FGGY_EcXK-like"/>
    <property type="match status" value="1"/>
</dbReference>
<sequence length="501" mass="54643">MGQYLLGIDIGTSACKIAIFDKAGSVLASTNGDYEVHYPHPGWSQQRPDDWWTAVCKAIKDALEKSGIRKEEIAGVGIDGQGWAAVMVDKDGNVLAESPLWTDTRSADICNKIKERLPEEEIVRVCGNPLQPMYTTGKVLWFEKEMPEVYRHTYQVLQSNCFIAYRLTGNLVQDKCQAYAWHCFDMRNGTWDEERARELGIPAGFLPELVDCHQVMGTVTAQAAAQCGLCEGTPVVAGGLDAACGALGVGVLENGDTQEQGGQAGGMSICTKEYKSDARLILSFHVVPDCWLLQGGSTGGGGVMRWLEQQFGDYEREMKKVTGKSSLTVFNELAEAVPPGCEGMVMLPYMSGERSPIWNPNAKGVFYGVDFSKTKGHFIRAGMEGVAYSLRHNLEVAAQAGAEVKVLRSMGGSANSLLWTQIKSDVTGKPIVVPNSDTATTLGAAILAGVGIGMYGSFREAVDTTIAVKREHQPNPANKEIYDRTYEMYLRLYEELKGMMV</sequence>
<evidence type="ECO:0000259" key="5">
    <source>
        <dbReference type="Pfam" id="PF02782"/>
    </source>
</evidence>
<dbReference type="SUPFAM" id="SSF53067">
    <property type="entry name" value="Actin-like ATPase domain"/>
    <property type="match status" value="2"/>
</dbReference>
<evidence type="ECO:0000259" key="4">
    <source>
        <dbReference type="Pfam" id="PF00370"/>
    </source>
</evidence>
<dbReference type="InterPro" id="IPR043129">
    <property type="entry name" value="ATPase_NBD"/>
</dbReference>
<dbReference type="InterPro" id="IPR018485">
    <property type="entry name" value="FGGY_C"/>
</dbReference>
<dbReference type="EMBL" id="DXEX01000230">
    <property type="protein sequence ID" value="HIX60155.1"/>
    <property type="molecule type" value="Genomic_DNA"/>
</dbReference>
<dbReference type="Proteomes" id="UP000886817">
    <property type="component" value="Unassembled WGS sequence"/>
</dbReference>
<dbReference type="PANTHER" id="PTHR43095">
    <property type="entry name" value="SUGAR KINASE"/>
    <property type="match status" value="1"/>
</dbReference>
<dbReference type="GO" id="GO:0016301">
    <property type="term" value="F:kinase activity"/>
    <property type="evidence" value="ECO:0007669"/>
    <property type="project" value="UniProtKB-KW"/>
</dbReference>
<dbReference type="InterPro" id="IPR000577">
    <property type="entry name" value="Carb_kinase_FGGY"/>
</dbReference>
<dbReference type="Pfam" id="PF02782">
    <property type="entry name" value="FGGY_C"/>
    <property type="match status" value="1"/>
</dbReference>
<dbReference type="InterPro" id="IPR050406">
    <property type="entry name" value="FGGY_Carb_Kinase"/>
</dbReference>
<reference evidence="6" key="1">
    <citation type="journal article" date="2021" name="PeerJ">
        <title>Extensive microbial diversity within the chicken gut microbiome revealed by metagenomics and culture.</title>
        <authorList>
            <person name="Gilroy R."/>
            <person name="Ravi A."/>
            <person name="Getino M."/>
            <person name="Pursley I."/>
            <person name="Horton D.L."/>
            <person name="Alikhan N.F."/>
            <person name="Baker D."/>
            <person name="Gharbi K."/>
            <person name="Hall N."/>
            <person name="Watson M."/>
            <person name="Adriaenssens E.M."/>
            <person name="Foster-Nyarko E."/>
            <person name="Jarju S."/>
            <person name="Secka A."/>
            <person name="Antonio M."/>
            <person name="Oren A."/>
            <person name="Chaudhuri R.R."/>
            <person name="La Ragione R."/>
            <person name="Hildebrand F."/>
            <person name="Pallen M.J."/>
        </authorList>
    </citation>
    <scope>NUCLEOTIDE SEQUENCE</scope>
    <source>
        <strain evidence="6">ChiSjej1B19-8411</strain>
    </source>
</reference>
<keyword evidence="2" id="KW-0808">Transferase</keyword>
<evidence type="ECO:0000256" key="3">
    <source>
        <dbReference type="ARBA" id="ARBA00022777"/>
    </source>
</evidence>
<dbReference type="PIRSF" id="PIRSF000538">
    <property type="entry name" value="GlpK"/>
    <property type="match status" value="1"/>
</dbReference>
<feature type="domain" description="Carbohydrate kinase FGGY C-terminal" evidence="5">
    <location>
        <begin position="286"/>
        <end position="450"/>
    </location>
</feature>
<gene>
    <name evidence="6" type="ORF">IAA45_10660</name>
</gene>
<evidence type="ECO:0000256" key="1">
    <source>
        <dbReference type="ARBA" id="ARBA00009156"/>
    </source>
</evidence>
<name>A0A9D1WJ54_9FIRM</name>
<evidence type="ECO:0000313" key="7">
    <source>
        <dbReference type="Proteomes" id="UP000886817"/>
    </source>
</evidence>
<feature type="domain" description="Carbohydrate kinase FGGY N-terminal" evidence="4">
    <location>
        <begin position="4"/>
        <end position="248"/>
    </location>
</feature>
<organism evidence="6 7">
    <name type="scientific">Candidatus Blautia gallistercoris</name>
    <dbReference type="NCBI Taxonomy" id="2838490"/>
    <lineage>
        <taxon>Bacteria</taxon>
        <taxon>Bacillati</taxon>
        <taxon>Bacillota</taxon>
        <taxon>Clostridia</taxon>
        <taxon>Lachnospirales</taxon>
        <taxon>Lachnospiraceae</taxon>
        <taxon>Blautia</taxon>
    </lineage>
</organism>
<comment type="caution">
    <text evidence="6">The sequence shown here is derived from an EMBL/GenBank/DDBJ whole genome shotgun (WGS) entry which is preliminary data.</text>
</comment>
<protein>
    <submittedName>
        <fullName evidence="6">FGGY-family carbohydrate kinase</fullName>
    </submittedName>
</protein>
<dbReference type="InterPro" id="IPR018484">
    <property type="entry name" value="FGGY_N"/>
</dbReference>
<evidence type="ECO:0000313" key="6">
    <source>
        <dbReference type="EMBL" id="HIX60155.1"/>
    </source>
</evidence>